<dbReference type="Proteomes" id="UP000298656">
    <property type="component" value="Chromosome 2"/>
</dbReference>
<keyword evidence="6" id="KW-0560">Oxidoreductase</keyword>
<organism evidence="9 10">
    <name type="scientific">Trinickia violacea</name>
    <dbReference type="NCBI Taxonomy" id="2571746"/>
    <lineage>
        <taxon>Bacteria</taxon>
        <taxon>Pseudomonadati</taxon>
        <taxon>Pseudomonadota</taxon>
        <taxon>Betaproteobacteria</taxon>
        <taxon>Burkholderiales</taxon>
        <taxon>Burkholderiaceae</taxon>
        <taxon>Trinickia</taxon>
    </lineage>
</organism>
<keyword evidence="7" id="KW-1133">Transmembrane helix</keyword>
<keyword evidence="3" id="KW-0874">Quinone</keyword>
<accession>A0A4P8J0K5</accession>
<evidence type="ECO:0000256" key="7">
    <source>
        <dbReference type="SAM" id="Phobius"/>
    </source>
</evidence>
<dbReference type="FunFam" id="3.50.50.60:FF:000034">
    <property type="entry name" value="sulfide:quinone oxidoreductase, mitochondrial"/>
    <property type="match status" value="1"/>
</dbReference>
<dbReference type="RefSeq" id="WP_137336193.1">
    <property type="nucleotide sequence ID" value="NZ_CP040078.1"/>
</dbReference>
<evidence type="ECO:0000259" key="8">
    <source>
        <dbReference type="Pfam" id="PF07992"/>
    </source>
</evidence>
<dbReference type="GO" id="GO:0048038">
    <property type="term" value="F:quinone binding"/>
    <property type="evidence" value="ECO:0007669"/>
    <property type="project" value="UniProtKB-KW"/>
</dbReference>
<keyword evidence="10" id="KW-1185">Reference proteome</keyword>
<protein>
    <submittedName>
        <fullName evidence="9">NAD(P)/FAD-dependent oxidoreductase</fullName>
    </submittedName>
</protein>
<evidence type="ECO:0000256" key="4">
    <source>
        <dbReference type="ARBA" id="ARBA00022827"/>
    </source>
</evidence>
<evidence type="ECO:0000313" key="10">
    <source>
        <dbReference type="Proteomes" id="UP000298656"/>
    </source>
</evidence>
<dbReference type="OrthoDB" id="9802771at2"/>
<dbReference type="Pfam" id="PF07992">
    <property type="entry name" value="Pyr_redox_2"/>
    <property type="match status" value="1"/>
</dbReference>
<dbReference type="Gene3D" id="3.50.50.60">
    <property type="entry name" value="FAD/NAD(P)-binding domain"/>
    <property type="match status" value="2"/>
</dbReference>
<sequence length="411" mass="44952">MNAAARADSFDILIVGGGAAGVGVAASLLRRQTDLKIAIVEPSDKHYYQPAWTLVGGGAYDIQKTVRPTASVIPQGATWIRARVAGFAPHSDCVQLDDGRELGYRQLIVCPGLELRWDQVDGLEATLGKHGVTSNYRFDLAPYTWQLVRSTPAGRALFTQPPMPIKCAGAPQKALYLACDHWRRKGLLERIDVEFNVAGPVLFGVAAFVPSLMKYIERYDTKLALNSNLVAVDGPNRIASFDVKDADGKVSRVDKPFHMLHVVPPQTAPGFIRASALANAGGWCEVDPATLQHPRYPNVFGLGDVTSTPNAKTAAAVRKQIVVVAHNILAVRNGQRMPARYDGYGACPLTVENGKVVLAEFGYDGKLLPTFPLDPTVPRRLAWQMKTVLMPWLYWNGMLKGREWLTRTNAI</sequence>
<evidence type="ECO:0000256" key="1">
    <source>
        <dbReference type="ARBA" id="ARBA00001974"/>
    </source>
</evidence>
<dbReference type="EMBL" id="CP040078">
    <property type="protein sequence ID" value="QCP53423.1"/>
    <property type="molecule type" value="Genomic_DNA"/>
</dbReference>
<keyword evidence="7" id="KW-0812">Transmembrane</keyword>
<keyword evidence="2" id="KW-0285">Flavoprotein</keyword>
<feature type="transmembrane region" description="Helical" evidence="7">
    <location>
        <begin position="12"/>
        <end position="29"/>
    </location>
</feature>
<dbReference type="GO" id="GO:0070224">
    <property type="term" value="F:sulfide:quinone oxidoreductase activity"/>
    <property type="evidence" value="ECO:0007669"/>
    <property type="project" value="TreeGrafter"/>
</dbReference>
<evidence type="ECO:0000313" key="9">
    <source>
        <dbReference type="EMBL" id="QCP53423.1"/>
    </source>
</evidence>
<evidence type="ECO:0000256" key="2">
    <source>
        <dbReference type="ARBA" id="ARBA00022630"/>
    </source>
</evidence>
<keyword evidence="5" id="KW-0809">Transit peptide</keyword>
<name>A0A4P8J0K5_9BURK</name>
<reference evidence="9 10" key="1">
    <citation type="submission" date="2019-05" db="EMBL/GenBank/DDBJ databases">
        <title>Burkholderia sp. DHOD12, isolated from subtropical forest soil.</title>
        <authorList>
            <person name="Gao Z.-H."/>
            <person name="Qiu L.-H."/>
        </authorList>
    </citation>
    <scope>NUCLEOTIDE SEQUENCE [LARGE SCALE GENOMIC DNA]</scope>
    <source>
        <strain evidence="9 10">DHOD12</strain>
    </source>
</reference>
<dbReference type="InterPro" id="IPR015904">
    <property type="entry name" value="Sulphide_quinone_reductase"/>
</dbReference>
<evidence type="ECO:0000256" key="5">
    <source>
        <dbReference type="ARBA" id="ARBA00022946"/>
    </source>
</evidence>
<dbReference type="PANTHER" id="PTHR10632">
    <property type="entry name" value="SULFIDE:QUINONE OXIDOREDUCTASE"/>
    <property type="match status" value="1"/>
</dbReference>
<dbReference type="GO" id="GO:0070221">
    <property type="term" value="P:sulfide oxidation, using sulfide:quinone oxidoreductase"/>
    <property type="evidence" value="ECO:0007669"/>
    <property type="project" value="TreeGrafter"/>
</dbReference>
<dbReference type="GO" id="GO:0071949">
    <property type="term" value="F:FAD binding"/>
    <property type="evidence" value="ECO:0007669"/>
    <property type="project" value="TreeGrafter"/>
</dbReference>
<dbReference type="AlphaFoldDB" id="A0A4P8J0K5"/>
<dbReference type="KEGG" id="tvl:FAZ95_30705"/>
<feature type="domain" description="FAD/NAD(P)-binding" evidence="8">
    <location>
        <begin position="10"/>
        <end position="128"/>
    </location>
</feature>
<gene>
    <name evidence="9" type="ORF">FAZ95_30705</name>
</gene>
<dbReference type="PANTHER" id="PTHR10632:SF2">
    <property type="entry name" value="SULFIDE:QUINONE OXIDOREDUCTASE, MITOCHONDRIAL"/>
    <property type="match status" value="1"/>
</dbReference>
<dbReference type="InterPro" id="IPR023753">
    <property type="entry name" value="FAD/NAD-binding_dom"/>
</dbReference>
<dbReference type="SUPFAM" id="SSF51905">
    <property type="entry name" value="FAD/NAD(P)-binding domain"/>
    <property type="match status" value="2"/>
</dbReference>
<keyword evidence="7" id="KW-0472">Membrane</keyword>
<evidence type="ECO:0000256" key="6">
    <source>
        <dbReference type="ARBA" id="ARBA00023002"/>
    </source>
</evidence>
<keyword evidence="4" id="KW-0274">FAD</keyword>
<proteinExistence type="predicted"/>
<comment type="cofactor">
    <cofactor evidence="1">
        <name>FAD</name>
        <dbReference type="ChEBI" id="CHEBI:57692"/>
    </cofactor>
</comment>
<dbReference type="InterPro" id="IPR036188">
    <property type="entry name" value="FAD/NAD-bd_sf"/>
</dbReference>
<evidence type="ECO:0000256" key="3">
    <source>
        <dbReference type="ARBA" id="ARBA00022719"/>
    </source>
</evidence>